<gene>
    <name evidence="1" type="ORF">A8F95_02615</name>
</gene>
<evidence type="ECO:0000313" key="1">
    <source>
        <dbReference type="EMBL" id="OCA92607.1"/>
    </source>
</evidence>
<keyword evidence="2" id="KW-1185">Reference proteome</keyword>
<organism evidence="1 2">
    <name type="scientific">Pseudobacillus wudalianchiensis</name>
    <dbReference type="NCBI Taxonomy" id="1743143"/>
    <lineage>
        <taxon>Bacteria</taxon>
        <taxon>Bacillati</taxon>
        <taxon>Bacillota</taxon>
        <taxon>Bacilli</taxon>
        <taxon>Bacillales</taxon>
        <taxon>Bacillaceae</taxon>
        <taxon>Pseudobacillus</taxon>
    </lineage>
</organism>
<accession>A0A1B9B945</accession>
<proteinExistence type="predicted"/>
<dbReference type="RefSeq" id="WP_065409097.1">
    <property type="nucleotide sequence ID" value="NZ_MAYT01000001.1"/>
</dbReference>
<reference evidence="2" key="1">
    <citation type="submission" date="2016-05" db="EMBL/GenBank/DDBJ databases">
        <authorList>
            <person name="Liu B."/>
            <person name="Wang J."/>
            <person name="Zhu Y."/>
            <person name="Liu G."/>
            <person name="Chen Q."/>
            <person name="Chen Z."/>
            <person name="Lan J."/>
            <person name="Che J."/>
            <person name="Ge C."/>
            <person name="Shi H."/>
            <person name="Pan Z."/>
            <person name="Liu X."/>
        </authorList>
    </citation>
    <scope>NUCLEOTIDE SEQUENCE [LARGE SCALE GENOMIC DNA]</scope>
    <source>
        <strain evidence="2">FJAT-27215</strain>
    </source>
</reference>
<dbReference type="EMBL" id="MAYT01000001">
    <property type="protein sequence ID" value="OCA92607.1"/>
    <property type="molecule type" value="Genomic_DNA"/>
</dbReference>
<name>A0A1B9B945_9BACI</name>
<evidence type="ECO:0000313" key="2">
    <source>
        <dbReference type="Proteomes" id="UP000092578"/>
    </source>
</evidence>
<dbReference type="Proteomes" id="UP000092578">
    <property type="component" value="Unassembled WGS sequence"/>
</dbReference>
<dbReference type="AlphaFoldDB" id="A0A1B9B945"/>
<protein>
    <submittedName>
        <fullName evidence="1">Uncharacterized protein</fullName>
    </submittedName>
</protein>
<comment type="caution">
    <text evidence="1">The sequence shown here is derived from an EMBL/GenBank/DDBJ whole genome shotgun (WGS) entry which is preliminary data.</text>
</comment>
<sequence length="61" mass="7024">MKVKTINDEEVIVLVHGGIGYLRNDYGESGKELLVEVSLENKDGHWTIVKMDEYTEHEYKA</sequence>